<evidence type="ECO:0000313" key="4">
    <source>
        <dbReference type="Proteomes" id="UP000512184"/>
    </source>
</evidence>
<keyword evidence="1" id="KW-1133">Transmembrane helix</keyword>
<dbReference type="AlphaFoldDB" id="A0AAQ0EK78"/>
<keyword evidence="1" id="KW-0472">Membrane</keyword>
<keyword evidence="1" id="KW-0812">Transmembrane</keyword>
<protein>
    <submittedName>
        <fullName evidence="2">Inclusion membrane protein-14</fullName>
    </submittedName>
</protein>
<dbReference type="Proteomes" id="UP000512184">
    <property type="component" value="Chromosome"/>
</dbReference>
<evidence type="ECO:0000256" key="1">
    <source>
        <dbReference type="SAM" id="Phobius"/>
    </source>
</evidence>
<reference evidence="3" key="2">
    <citation type="journal article" date="2021" name="Front. Microbiol.">
        <title>Generation of Tetracycline and Rifamycin Resistant Chlamydia Suis Recombinants.</title>
        <authorList>
            <person name="Marti H."/>
            <person name="Bommana S."/>
            <person name="Read T.D."/>
            <person name="Pesch T."/>
            <person name="Prahauser B."/>
            <person name="Dean D."/>
            <person name="Borel N."/>
        </authorList>
    </citation>
    <scope>NUCLEOTIDE SEQUENCE</scope>
    <source>
        <strain evidence="3">208.1</strain>
    </source>
</reference>
<dbReference type="EMBL" id="CP063185">
    <property type="protein sequence ID" value="QYC74099.1"/>
    <property type="molecule type" value="Genomic_DNA"/>
</dbReference>
<reference evidence="2 4" key="1">
    <citation type="submission" date="2019-01" db="EMBL/GenBank/DDBJ databases">
        <title>Whole genome sequencing and annotation enables comparative genome analysis that reveals unique features of the Chlamydia suis R19 Genome.</title>
        <authorList>
            <person name="Dimond Z.E."/>
        </authorList>
    </citation>
    <scope>NUCLEOTIDE SEQUENCE [LARGE SCALE GENOMIC DNA]</scope>
    <source>
        <strain evidence="2 4">R19</strain>
    </source>
</reference>
<feature type="transmembrane region" description="Helical" evidence="1">
    <location>
        <begin position="34"/>
        <end position="57"/>
    </location>
</feature>
<dbReference type="Proteomes" id="UP000825134">
    <property type="component" value="Chromosome"/>
</dbReference>
<dbReference type="EMBL" id="CP035278">
    <property type="protein sequence ID" value="QHP83274.1"/>
    <property type="molecule type" value="Genomic_DNA"/>
</dbReference>
<sequence length="149" mass="17059">MIARFGVACLPLAIWLYSGAKLLAKALYLAIHYRFPLILAAELFVVAWVIASVKYHLLLKKSVNKQHELDARLLIKEISPQTFIKKSFLSKRMFTVLSMSMISSTLHRSTTIPILSFLMCSSVSYALFKASLVHWKLLKKLKAKYSIYY</sequence>
<keyword evidence="4" id="KW-1185">Reference proteome</keyword>
<organism evidence="3 5">
    <name type="scientific">Chlamydia suis</name>
    <dbReference type="NCBI Taxonomy" id="83559"/>
    <lineage>
        <taxon>Bacteria</taxon>
        <taxon>Pseudomonadati</taxon>
        <taxon>Chlamydiota</taxon>
        <taxon>Chlamydiia</taxon>
        <taxon>Chlamydiales</taxon>
        <taxon>Chlamydiaceae</taxon>
        <taxon>Chlamydia/Chlamydophila group</taxon>
        <taxon>Chlamydia</taxon>
    </lineage>
</organism>
<evidence type="ECO:0000313" key="3">
    <source>
        <dbReference type="EMBL" id="QYC74099.1"/>
    </source>
</evidence>
<evidence type="ECO:0000313" key="5">
    <source>
        <dbReference type="Proteomes" id="UP000825134"/>
    </source>
</evidence>
<evidence type="ECO:0000313" key="2">
    <source>
        <dbReference type="EMBL" id="QHP83274.1"/>
    </source>
</evidence>
<dbReference type="RefSeq" id="WP_080122014.1">
    <property type="nucleotide sequence ID" value="NZ_CP035278.1"/>
</dbReference>
<gene>
    <name evidence="2" type="primary">Inclusion membrane protein-14</name>
    <name evidence="2" type="ORF">Chls_399</name>
    <name evidence="3" type="ORF">INQ84_03140</name>
</gene>
<proteinExistence type="predicted"/>
<name>A0AAQ0EK78_9CHLA</name>
<accession>A0AAQ0EK78</accession>